<dbReference type="EMBL" id="CP118735">
    <property type="protein sequence ID" value="WNY50920.1"/>
    <property type="molecule type" value="Genomic_DNA"/>
</dbReference>
<feature type="transmembrane region" description="Helical" evidence="1">
    <location>
        <begin position="149"/>
        <end position="169"/>
    </location>
</feature>
<protein>
    <recommendedName>
        <fullName evidence="3">DUF3592 domain-containing protein</fullName>
    </recommendedName>
</protein>
<organism evidence="2">
    <name type="scientific">Streptococcus iners</name>
    <dbReference type="NCBI Taxonomy" id="3028084"/>
    <lineage>
        <taxon>Bacteria</taxon>
        <taxon>Bacillati</taxon>
        <taxon>Bacillota</taxon>
        <taxon>Bacilli</taxon>
        <taxon>Lactobacillales</taxon>
        <taxon>Streptococcaceae</taxon>
        <taxon>Streptococcus</taxon>
    </lineage>
</organism>
<evidence type="ECO:0000256" key="1">
    <source>
        <dbReference type="SAM" id="Phobius"/>
    </source>
</evidence>
<feature type="transmembrane region" description="Helical" evidence="1">
    <location>
        <begin position="6"/>
        <end position="27"/>
    </location>
</feature>
<sequence>MKESTLGYVILTFVCWLLGLVFFYNWWRQVTIRDKSSVKIKGIVIGHKMFQRFHTPIVEYYVDGKRYRQHLRYYMRYIDKGNVYFTYETEEELKREILKDRLTIYANGLKCDYRKHWPVGSTMAVYYNPNNPKLAYVERYAGTIHYFRNLTILIFVVWLLAMSIIYFLIGF</sequence>
<keyword evidence="1" id="KW-0812">Transmembrane</keyword>
<name>A0AA96VJC4_9STRE</name>
<evidence type="ECO:0008006" key="3">
    <source>
        <dbReference type="Google" id="ProtNLM"/>
    </source>
</evidence>
<keyword evidence="1" id="KW-0472">Membrane</keyword>
<dbReference type="RefSeq" id="WP_248049441.1">
    <property type="nucleotide sequence ID" value="NZ_CP118735.1"/>
</dbReference>
<reference evidence="2" key="1">
    <citation type="submission" date="2023-02" db="EMBL/GenBank/DDBJ databases">
        <title>Streptococcus sp. Genome Sequencing and Assembly.</title>
        <authorList>
            <person name="Shore S.M."/>
            <person name="Nicholson T.L."/>
        </authorList>
    </citation>
    <scope>NUCLEOTIDE SEQUENCE</scope>
    <source>
        <strain evidence="2">29887</strain>
    </source>
</reference>
<gene>
    <name evidence="2" type="ORF">PW252_10155</name>
</gene>
<dbReference type="AlphaFoldDB" id="A0AA96VJC4"/>
<keyword evidence="1" id="KW-1133">Transmembrane helix</keyword>
<evidence type="ECO:0000313" key="2">
    <source>
        <dbReference type="EMBL" id="WNY50920.1"/>
    </source>
</evidence>
<dbReference type="KEGG" id="sins:PW252_10155"/>
<accession>A0AA96VJC4</accession>
<proteinExistence type="predicted"/>